<evidence type="ECO:0000313" key="3">
    <source>
        <dbReference type="Proteomes" id="UP000019148"/>
    </source>
</evidence>
<evidence type="ECO:0000256" key="1">
    <source>
        <dbReference type="SAM" id="MobiDB-lite"/>
    </source>
</evidence>
<organism evidence="2 3">
    <name type="scientific">Borrelia duttonii CR2A</name>
    <dbReference type="NCBI Taxonomy" id="1432657"/>
    <lineage>
        <taxon>Bacteria</taxon>
        <taxon>Pseudomonadati</taxon>
        <taxon>Spirochaetota</taxon>
        <taxon>Spirochaetia</taxon>
        <taxon>Spirochaetales</taxon>
        <taxon>Borreliaceae</taxon>
        <taxon>Borrelia</taxon>
    </lineage>
</organism>
<dbReference type="AlphaFoldDB" id="W6TGR6"/>
<feature type="region of interest" description="Disordered" evidence="1">
    <location>
        <begin position="39"/>
        <end position="69"/>
    </location>
</feature>
<feature type="compositionally biased region" description="Basic and acidic residues" evidence="1">
    <location>
        <begin position="50"/>
        <end position="69"/>
    </location>
</feature>
<name>W6TGR6_9SPIR</name>
<sequence>MQRQEQLIHDQQYLRSLNFDNPLTANVNTNNINAIKINGNMDVNNGGSKGRRESFRRSREWFERSDDEQ</sequence>
<gene>
    <name evidence="2" type="ORF">BDCR2A_01503</name>
</gene>
<dbReference type="Proteomes" id="UP000019148">
    <property type="component" value="Unassembled WGS sequence"/>
</dbReference>
<comment type="caution">
    <text evidence="2">The sequence shown here is derived from an EMBL/GenBank/DDBJ whole genome shotgun (WGS) entry which is preliminary data.</text>
</comment>
<dbReference type="EMBL" id="AZIT01000030">
    <property type="protein sequence ID" value="ETZ17578.1"/>
    <property type="molecule type" value="Genomic_DNA"/>
</dbReference>
<dbReference type="PATRIC" id="fig|1432657.3.peg.1447"/>
<accession>W6TGR6</accession>
<proteinExistence type="predicted"/>
<reference evidence="2 3" key="1">
    <citation type="submission" date="2013-12" db="EMBL/GenBank/DDBJ databases">
        <title>Comparative genomics of relapsing fever spirochetes.</title>
        <authorList>
            <person name="Schwan T.G."/>
            <person name="Raffel S.J."/>
            <person name="Porcella S.F."/>
        </authorList>
    </citation>
    <scope>NUCLEOTIDE SEQUENCE [LARGE SCALE GENOMIC DNA]</scope>
    <source>
        <strain evidence="2 3">CR2A</strain>
    </source>
</reference>
<protein>
    <submittedName>
        <fullName evidence="2">Uncharacterized protein</fullName>
    </submittedName>
</protein>
<evidence type="ECO:0000313" key="2">
    <source>
        <dbReference type="EMBL" id="ETZ17578.1"/>
    </source>
</evidence>